<dbReference type="AlphaFoldDB" id="A0A3D8M774"/>
<dbReference type="InterPro" id="IPR050739">
    <property type="entry name" value="MFP"/>
</dbReference>
<protein>
    <submittedName>
        <fullName evidence="3">HlyD family efflux transporter periplasmic adaptor subunit</fullName>
    </submittedName>
</protein>
<dbReference type="OrthoDB" id="9760528at2"/>
<dbReference type="Gene3D" id="1.10.287.470">
    <property type="entry name" value="Helix hairpin bin"/>
    <property type="match status" value="1"/>
</dbReference>
<feature type="transmembrane region" description="Helical" evidence="2">
    <location>
        <begin position="26"/>
        <end position="48"/>
    </location>
</feature>
<evidence type="ECO:0000313" key="4">
    <source>
        <dbReference type="Proteomes" id="UP000256561"/>
    </source>
</evidence>
<name>A0A3D8M774_9ALTE</name>
<dbReference type="EMBL" id="QRHA01000006">
    <property type="protein sequence ID" value="RDV25578.1"/>
    <property type="molecule type" value="Genomic_DNA"/>
</dbReference>
<evidence type="ECO:0000313" key="3">
    <source>
        <dbReference type="EMBL" id="RDV25578.1"/>
    </source>
</evidence>
<dbReference type="Proteomes" id="UP000256561">
    <property type="component" value="Unassembled WGS sequence"/>
</dbReference>
<dbReference type="PANTHER" id="PTHR30386">
    <property type="entry name" value="MEMBRANE FUSION SUBUNIT OF EMRAB-TOLC MULTIDRUG EFFLUX PUMP"/>
    <property type="match status" value="1"/>
</dbReference>
<dbReference type="SUPFAM" id="SSF111369">
    <property type="entry name" value="HlyD-like secretion proteins"/>
    <property type="match status" value="1"/>
</dbReference>
<keyword evidence="1" id="KW-0175">Coiled coil</keyword>
<sequence>MSLARADFMAAMKTLNQLSLPSIHRIAIWIIITFVLAAVALLTLTPWVQTAYGTGSVNSLNPLLRIQPISALLDGQIEQWHVSEGERVRQGQPIVTLVDVDADRLEKIRSQQAAATQRFVANQQAVKNAQSNLSRQQTLLLEGLVSPKAVEQVEIELEKLKAELAKTEEDLNSIRMTLARQETRTKVAPMDGTVVRLRSIGAATYIKAGEQLGSFVPDNIERQVSIKVNGLDAALVSKGRAVRIQFEGWPAFQFSGWPGISVGTFAGIVTFVEPVADQNGEFTVWVSPDPSADPWPEHDSARLGSRVRAWILLEEVQLGYELWRQLNNFPPLQTTNREPQ</sequence>
<evidence type="ECO:0000256" key="1">
    <source>
        <dbReference type="SAM" id="Coils"/>
    </source>
</evidence>
<keyword evidence="2" id="KW-0812">Transmembrane</keyword>
<gene>
    <name evidence="3" type="ORF">DXV75_09825</name>
</gene>
<feature type="coiled-coil region" evidence="1">
    <location>
        <begin position="150"/>
        <end position="184"/>
    </location>
</feature>
<keyword evidence="4" id="KW-1185">Reference proteome</keyword>
<comment type="caution">
    <text evidence="3">The sequence shown here is derived from an EMBL/GenBank/DDBJ whole genome shotgun (WGS) entry which is preliminary data.</text>
</comment>
<keyword evidence="2" id="KW-0472">Membrane</keyword>
<dbReference type="RefSeq" id="WP_115593232.1">
    <property type="nucleotide sequence ID" value="NZ_QRHA01000006.1"/>
</dbReference>
<dbReference type="Gene3D" id="2.40.50.100">
    <property type="match status" value="1"/>
</dbReference>
<reference evidence="4" key="1">
    <citation type="submission" date="2018-08" db="EMBL/GenBank/DDBJ databases">
        <authorList>
            <person name="Zhang J."/>
            <person name="Du Z.-J."/>
        </authorList>
    </citation>
    <scope>NUCLEOTIDE SEQUENCE [LARGE SCALE GENOMIC DNA]</scope>
    <source>
        <strain evidence="4">KCTC 52655</strain>
    </source>
</reference>
<evidence type="ECO:0000256" key="2">
    <source>
        <dbReference type="SAM" id="Phobius"/>
    </source>
</evidence>
<accession>A0A3D8M774</accession>
<keyword evidence="2" id="KW-1133">Transmembrane helix</keyword>
<organism evidence="3 4">
    <name type="scientific">Alteromonas aestuariivivens</name>
    <dbReference type="NCBI Taxonomy" id="1938339"/>
    <lineage>
        <taxon>Bacteria</taxon>
        <taxon>Pseudomonadati</taxon>
        <taxon>Pseudomonadota</taxon>
        <taxon>Gammaproteobacteria</taxon>
        <taxon>Alteromonadales</taxon>
        <taxon>Alteromonadaceae</taxon>
        <taxon>Alteromonas/Salinimonas group</taxon>
        <taxon>Alteromonas</taxon>
    </lineage>
</organism>
<proteinExistence type="predicted"/>